<dbReference type="AlphaFoldDB" id="A0A8T0HMP2"/>
<keyword evidence="3" id="KW-1185">Reference proteome</keyword>
<accession>A0A8T0HMP2</accession>
<name>A0A8T0HMP2_CERPU</name>
<evidence type="ECO:0000256" key="1">
    <source>
        <dbReference type="SAM" id="MobiDB-lite"/>
    </source>
</evidence>
<reference evidence="2" key="1">
    <citation type="submission" date="2020-06" db="EMBL/GenBank/DDBJ databases">
        <title>WGS assembly of Ceratodon purpureus strain R40.</title>
        <authorList>
            <person name="Carey S.B."/>
            <person name="Jenkins J."/>
            <person name="Shu S."/>
            <person name="Lovell J.T."/>
            <person name="Sreedasyam A."/>
            <person name="Maumus F."/>
            <person name="Tiley G.P."/>
            <person name="Fernandez-Pozo N."/>
            <person name="Barry K."/>
            <person name="Chen C."/>
            <person name="Wang M."/>
            <person name="Lipzen A."/>
            <person name="Daum C."/>
            <person name="Saski C.A."/>
            <person name="Payton A.C."/>
            <person name="Mcbreen J.C."/>
            <person name="Conrad R.E."/>
            <person name="Kollar L.M."/>
            <person name="Olsson S."/>
            <person name="Huttunen S."/>
            <person name="Landis J.B."/>
            <person name="Wickett N.J."/>
            <person name="Johnson M.G."/>
            <person name="Rensing S.A."/>
            <person name="Grimwood J."/>
            <person name="Schmutz J."/>
            <person name="Mcdaniel S.F."/>
        </authorList>
    </citation>
    <scope>NUCLEOTIDE SEQUENCE</scope>
    <source>
        <strain evidence="2">R40</strain>
    </source>
</reference>
<protein>
    <submittedName>
        <fullName evidence="2">Uncharacterized protein</fullName>
    </submittedName>
</protein>
<organism evidence="2 3">
    <name type="scientific">Ceratodon purpureus</name>
    <name type="common">Fire moss</name>
    <name type="synonym">Dicranum purpureum</name>
    <dbReference type="NCBI Taxonomy" id="3225"/>
    <lineage>
        <taxon>Eukaryota</taxon>
        <taxon>Viridiplantae</taxon>
        <taxon>Streptophyta</taxon>
        <taxon>Embryophyta</taxon>
        <taxon>Bryophyta</taxon>
        <taxon>Bryophytina</taxon>
        <taxon>Bryopsida</taxon>
        <taxon>Dicranidae</taxon>
        <taxon>Pseudoditrichales</taxon>
        <taxon>Ditrichaceae</taxon>
        <taxon>Ceratodon</taxon>
    </lineage>
</organism>
<feature type="compositionally biased region" description="Polar residues" evidence="1">
    <location>
        <begin position="66"/>
        <end position="75"/>
    </location>
</feature>
<comment type="caution">
    <text evidence="2">The sequence shown here is derived from an EMBL/GenBank/DDBJ whole genome shotgun (WGS) entry which is preliminary data.</text>
</comment>
<evidence type="ECO:0000313" key="2">
    <source>
        <dbReference type="EMBL" id="KAG0572084.1"/>
    </source>
</evidence>
<dbReference type="Proteomes" id="UP000822688">
    <property type="component" value="Chromosome V"/>
</dbReference>
<feature type="region of interest" description="Disordered" evidence="1">
    <location>
        <begin position="66"/>
        <end position="105"/>
    </location>
</feature>
<evidence type="ECO:0000313" key="3">
    <source>
        <dbReference type="Proteomes" id="UP000822688"/>
    </source>
</evidence>
<feature type="compositionally biased region" description="Basic and acidic residues" evidence="1">
    <location>
        <begin position="84"/>
        <end position="96"/>
    </location>
</feature>
<sequence>MVPKRCRVIRARALRVHLEVRGSRRRGVVIWRRVFQKLGFLSTVKRRSRGGKNSMAKMSVAWRIASGSSMQQRTTSGEDDVEIPGDRVPVDGRLSDISRGICSQR</sequence>
<gene>
    <name evidence="2" type="ORF">KC19_VG066800</name>
</gene>
<proteinExistence type="predicted"/>
<dbReference type="EMBL" id="CM026426">
    <property type="protein sequence ID" value="KAG0572084.1"/>
    <property type="molecule type" value="Genomic_DNA"/>
</dbReference>